<evidence type="ECO:0000256" key="2">
    <source>
        <dbReference type="ARBA" id="ARBA00022679"/>
    </source>
</evidence>
<evidence type="ECO:0000313" key="4">
    <source>
        <dbReference type="EMBL" id="CAG5089688.1"/>
    </source>
</evidence>
<dbReference type="EMBL" id="CAJNRD030001119">
    <property type="protein sequence ID" value="CAG5089688.1"/>
    <property type="molecule type" value="Genomic_DNA"/>
</dbReference>
<sequence>MDNFDIARLKKQFLACVPLANLELPKKLSPEIQSSILEQIMNDSLLKKYPVKNTYLKNFLRLLIKRLESDNEEIDDSLYELFCQHLSLEDSRMNYRHFLIDPDKRVIIKESRTIVSDGTTGLCSWQAAEVLAEWCMENKIFLAGKSIVELGSGVGLTGITVLKTCKPKSYTFTDCHPRVLDLLEENIELNELKKADETIVQVEELAWESISEHKEANWTSPDIILAADVVYDSSVFSSLINAIYVLLKNSINSAIIGVTVRNQDTLEGFLRELEKHKLSYKELPLPEYKIFEAANVPVKIIRIQRYF</sequence>
<name>A0A8J2H9Z2_COTCN</name>
<evidence type="ECO:0000256" key="1">
    <source>
        <dbReference type="ARBA" id="ARBA00005511"/>
    </source>
</evidence>
<dbReference type="PANTHER" id="PTHR14614">
    <property type="entry name" value="HEPATOCELLULAR CARCINOMA-ASSOCIATED ANTIGEN"/>
    <property type="match status" value="1"/>
</dbReference>
<keyword evidence="5" id="KW-1185">Reference proteome</keyword>
<dbReference type="InterPro" id="IPR029426">
    <property type="entry name" value="FAM86_N"/>
</dbReference>
<reference evidence="4" key="1">
    <citation type="submission" date="2021-04" db="EMBL/GenBank/DDBJ databases">
        <authorList>
            <person name="Chebbi M.A.C M."/>
        </authorList>
    </citation>
    <scope>NUCLEOTIDE SEQUENCE</scope>
</reference>
<dbReference type="InterPro" id="IPR019410">
    <property type="entry name" value="Methyltransf_16"/>
</dbReference>
<organism evidence="4 5">
    <name type="scientific">Cotesia congregata</name>
    <name type="common">Parasitoid wasp</name>
    <name type="synonym">Apanteles congregatus</name>
    <dbReference type="NCBI Taxonomy" id="51543"/>
    <lineage>
        <taxon>Eukaryota</taxon>
        <taxon>Metazoa</taxon>
        <taxon>Ecdysozoa</taxon>
        <taxon>Arthropoda</taxon>
        <taxon>Hexapoda</taxon>
        <taxon>Insecta</taxon>
        <taxon>Pterygota</taxon>
        <taxon>Neoptera</taxon>
        <taxon>Endopterygota</taxon>
        <taxon>Hymenoptera</taxon>
        <taxon>Apocrita</taxon>
        <taxon>Ichneumonoidea</taxon>
        <taxon>Braconidae</taxon>
        <taxon>Microgastrinae</taxon>
        <taxon>Cotesia</taxon>
    </lineage>
</organism>
<dbReference type="AlphaFoldDB" id="A0A8J2H9Z2"/>
<feature type="domain" description="FAM86 N-terminal" evidence="3">
    <location>
        <begin position="5"/>
        <end position="83"/>
    </location>
</feature>
<dbReference type="Pfam" id="PF14904">
    <property type="entry name" value="FAM86"/>
    <property type="match status" value="1"/>
</dbReference>
<proteinExistence type="inferred from homology"/>
<keyword evidence="2" id="KW-0808">Transferase</keyword>
<dbReference type="GO" id="GO:0032991">
    <property type="term" value="C:protein-containing complex"/>
    <property type="evidence" value="ECO:0007669"/>
    <property type="project" value="TreeGrafter"/>
</dbReference>
<dbReference type="PANTHER" id="PTHR14614:SF130">
    <property type="entry name" value="PROTEIN-LYSINE N-METHYLTRANSFERASE EEF2KMT"/>
    <property type="match status" value="1"/>
</dbReference>
<comment type="caution">
    <text evidence="4">The sequence shown here is derived from an EMBL/GenBank/DDBJ whole genome shotgun (WGS) entry which is preliminary data.</text>
</comment>
<protein>
    <submittedName>
        <fullName evidence="4">Similar to EEF2KMT: Protein-lysine N-methyltransferase EEF2KMT (Bos taurus)</fullName>
    </submittedName>
</protein>
<dbReference type="Proteomes" id="UP000786811">
    <property type="component" value="Unassembled WGS sequence"/>
</dbReference>
<dbReference type="OrthoDB" id="194386at2759"/>
<dbReference type="Gene3D" id="3.40.50.150">
    <property type="entry name" value="Vaccinia Virus protein VP39"/>
    <property type="match status" value="1"/>
</dbReference>
<accession>A0A8J2H9Z2</accession>
<evidence type="ECO:0000313" key="5">
    <source>
        <dbReference type="Proteomes" id="UP000786811"/>
    </source>
</evidence>
<dbReference type="SUPFAM" id="SSF53335">
    <property type="entry name" value="S-adenosyl-L-methionine-dependent methyltransferases"/>
    <property type="match status" value="1"/>
</dbReference>
<dbReference type="InterPro" id="IPR029063">
    <property type="entry name" value="SAM-dependent_MTases_sf"/>
</dbReference>
<evidence type="ECO:0000259" key="3">
    <source>
        <dbReference type="Pfam" id="PF14904"/>
    </source>
</evidence>
<gene>
    <name evidence="4" type="ORF">HICCMSTLAB_LOCUS5334</name>
</gene>
<dbReference type="Pfam" id="PF10294">
    <property type="entry name" value="Methyltransf_16"/>
    <property type="match status" value="1"/>
</dbReference>
<comment type="similarity">
    <text evidence="1">Belongs to the class I-like SAM-binding methyltransferase superfamily. EEF2KMT family.</text>
</comment>
<dbReference type="GO" id="GO:0016740">
    <property type="term" value="F:transferase activity"/>
    <property type="evidence" value="ECO:0007669"/>
    <property type="project" value="UniProtKB-KW"/>
</dbReference>